<proteinExistence type="predicted"/>
<dbReference type="Proteomes" id="UP000007350">
    <property type="component" value="Unassembled WGS sequence"/>
</dbReference>
<evidence type="ECO:0000313" key="3">
    <source>
        <dbReference type="Proteomes" id="UP000007350"/>
    </source>
</evidence>
<gene>
    <name evidence="2" type="ORF">MOQ_004751</name>
</gene>
<comment type="caution">
    <text evidence="2">The sequence shown here is derived from an EMBL/GenBank/DDBJ whole genome shotgun (WGS) entry which is preliminary data.</text>
</comment>
<name>K2N062_TRYCR</name>
<keyword evidence="3" id="KW-1185">Reference proteome</keyword>
<evidence type="ECO:0000256" key="1">
    <source>
        <dbReference type="SAM" id="MobiDB-lite"/>
    </source>
</evidence>
<evidence type="ECO:0000313" key="2">
    <source>
        <dbReference type="EMBL" id="EKF31414.1"/>
    </source>
</evidence>
<organism evidence="2 3">
    <name type="scientific">Trypanosoma cruzi marinkellei</name>
    <dbReference type="NCBI Taxonomy" id="85056"/>
    <lineage>
        <taxon>Eukaryota</taxon>
        <taxon>Discoba</taxon>
        <taxon>Euglenozoa</taxon>
        <taxon>Kinetoplastea</taxon>
        <taxon>Metakinetoplastina</taxon>
        <taxon>Trypanosomatida</taxon>
        <taxon>Trypanosomatidae</taxon>
        <taxon>Trypanosoma</taxon>
        <taxon>Schizotrypanum</taxon>
    </lineage>
</organism>
<feature type="region of interest" description="Disordered" evidence="1">
    <location>
        <begin position="908"/>
        <end position="937"/>
    </location>
</feature>
<dbReference type="EMBL" id="AHKC01010819">
    <property type="protein sequence ID" value="EKF31414.1"/>
    <property type="molecule type" value="Genomic_DNA"/>
</dbReference>
<dbReference type="AlphaFoldDB" id="K2N062"/>
<accession>K2N062</accession>
<reference evidence="2 3" key="1">
    <citation type="journal article" date="2012" name="BMC Genomics">
        <title>Comparative genomic analysis of human infective Trypanosoma cruzi lineages with the bat-restricted subspecies T. cruzi marinkellei.</title>
        <authorList>
            <person name="Franzen O."/>
            <person name="Talavera-Lopez C."/>
            <person name="Ochaya S."/>
            <person name="Butler C.E."/>
            <person name="Messenger L.A."/>
            <person name="Lewis M.D."/>
            <person name="Llewellyn M.S."/>
            <person name="Marinkelle C.J."/>
            <person name="Tyler K.M."/>
            <person name="Miles M.A."/>
            <person name="Andersson B."/>
        </authorList>
    </citation>
    <scope>NUCLEOTIDE SEQUENCE [LARGE SCALE GENOMIC DNA]</scope>
    <source>
        <strain evidence="2 3">B7</strain>
    </source>
</reference>
<sequence>MLPDSLNDAHIAEAGCDDSFGIRPSLLLGDPQQMNPPSSSSHVAFTLTNSLVQFLSPLQLQGFASRLIETCGLRHMDELAARVTCEDDVDELLGSHASLQQRRELWKGICKWKRTANKRGREWTKKSDKKKAVVDGNSRDADVMSEKMHRSTTRYFIDLENCTPSQFIRQFAFDGYKETETCLATQQPAEMCISNAVGTATEGADNCSAPRIAISSRAAPSRSLSRTSSVSTLEDAHLLPEKRYRREKLPVSTLSMGPGTGTAGGDKFLQEWGPHGDDAEPERESVHSAVLSEAESDVQIRELIEECCAEQEAMREAMCGALSSAVATYNEGLRALQEKLRTVLAGKSKKRRSSPFGSDVSELLEKAARLVSEPPLRVEMHPAESQGGGVVSFHTHVKKCSLEGAEHVNRRRHCPRDDGCGGGGENPEFCAVSTSVEPNNDKMRPSSLVNTTIVSSPSGNMIEDAMPSLSDFTSPSRGSYRHTETLAREEYIRQHGTAWQDLPDGMSRPSDNGKSHALPAVLQPEEEIRGSVPANGRDEGVADVTTECEEGSGTEEVLMACPSAVAFARSACGNVNAGLSSQDLVEPCGVFSLDDFGLQAVPKEVNYSALRDAEKPVVRGEVLHGAGNLNSVAVESQVIDVDALSSLESSTKERERLSRTHQNNEYAISVDDGSEEMSTHSSPMALTGGLSEGEHVWMCSQLPRERQGAVSRSSSLTTSQDSGNDYLDSLSISVSNRARGLNWTTTSSMAADMQNLLANPHQNEEKKVQLQNDASNVDEEHTVLITATRAPSPHCLLAPQGLPPLPSRSLMNTTPLNAQEPMDETIEELTSERVMKMSYDMLRQWCLRLGLRIVCDEAHSKIAEEQESCNVTDMDVPGKEDSRDIAFTQGENSNGWWLMDTSVDINEDDQKTLDGSRSSHSPQRYPMNEGNGTRAPPTFAPGVDTDELEWRDLQRAALIEQMQEALRLFITRRKFMLEVVPFFFTVCRGFLVEIPTSQCELRSW</sequence>
<protein>
    <submittedName>
        <fullName evidence="2">Uncharacterized protein</fullName>
    </submittedName>
</protein>
<dbReference type="OrthoDB" id="267603at2759"/>